<feature type="compositionally biased region" description="Basic and acidic residues" evidence="1">
    <location>
        <begin position="47"/>
        <end position="65"/>
    </location>
</feature>
<evidence type="ECO:0000313" key="2">
    <source>
        <dbReference type="EMBL" id="CAE8650527.1"/>
    </source>
</evidence>
<evidence type="ECO:0000313" key="3">
    <source>
        <dbReference type="Proteomes" id="UP000626109"/>
    </source>
</evidence>
<protein>
    <submittedName>
        <fullName evidence="2">Uncharacterized protein</fullName>
    </submittedName>
</protein>
<dbReference type="Proteomes" id="UP000626109">
    <property type="component" value="Unassembled WGS sequence"/>
</dbReference>
<comment type="caution">
    <text evidence="2">The sequence shown here is derived from an EMBL/GenBank/DDBJ whole genome shotgun (WGS) entry which is preliminary data.</text>
</comment>
<proteinExistence type="predicted"/>
<accession>A0A813IHF8</accession>
<sequence>MKHSEEQEDDHTEENDKDQNDENQVEQRQGTVSDHELMEVSNVLRAFQREEHENEYDARPHQRENVEDEESQEIKREQGVQQDGSQDEDVQAEQSEVKKKRQEKLTAAQLSEMMAVIMSISAKMDNISENPD</sequence>
<feature type="compositionally biased region" description="Acidic residues" evidence="1">
    <location>
        <begin position="1"/>
        <end position="24"/>
    </location>
</feature>
<dbReference type="AlphaFoldDB" id="A0A813IHF8"/>
<dbReference type="EMBL" id="CAJNNW010008920">
    <property type="protein sequence ID" value="CAE8650527.1"/>
    <property type="molecule type" value="Genomic_DNA"/>
</dbReference>
<organism evidence="2 3">
    <name type="scientific">Polarella glacialis</name>
    <name type="common">Dinoflagellate</name>
    <dbReference type="NCBI Taxonomy" id="89957"/>
    <lineage>
        <taxon>Eukaryota</taxon>
        <taxon>Sar</taxon>
        <taxon>Alveolata</taxon>
        <taxon>Dinophyceae</taxon>
        <taxon>Suessiales</taxon>
        <taxon>Suessiaceae</taxon>
        <taxon>Polarella</taxon>
    </lineage>
</organism>
<evidence type="ECO:0000256" key="1">
    <source>
        <dbReference type="SAM" id="MobiDB-lite"/>
    </source>
</evidence>
<name>A0A813IHF8_POLGL</name>
<reference evidence="2" key="1">
    <citation type="submission" date="2021-02" db="EMBL/GenBank/DDBJ databases">
        <authorList>
            <person name="Dougan E. K."/>
            <person name="Rhodes N."/>
            <person name="Thang M."/>
            <person name="Chan C."/>
        </authorList>
    </citation>
    <scope>NUCLEOTIDE SEQUENCE</scope>
</reference>
<gene>
    <name evidence="2" type="ORF">PGLA2088_LOCUS8331</name>
</gene>
<feature type="region of interest" description="Disordered" evidence="1">
    <location>
        <begin position="1"/>
        <end position="104"/>
    </location>
</feature>